<dbReference type="PIRSF" id="PIRSF037947">
    <property type="entry name" value="Protein_XRP2"/>
    <property type="match status" value="1"/>
</dbReference>
<proteinExistence type="inferred from homology"/>
<dbReference type="InterPro" id="IPR016098">
    <property type="entry name" value="CAP/MinC_C"/>
</dbReference>
<organism evidence="15 16">
    <name type="scientific">Porites evermanni</name>
    <dbReference type="NCBI Taxonomy" id="104178"/>
    <lineage>
        <taxon>Eukaryota</taxon>
        <taxon>Metazoa</taxon>
        <taxon>Cnidaria</taxon>
        <taxon>Anthozoa</taxon>
        <taxon>Hexacorallia</taxon>
        <taxon>Scleractinia</taxon>
        <taxon>Fungiina</taxon>
        <taxon>Poritidae</taxon>
        <taxon>Porites</taxon>
    </lineage>
</organism>
<evidence type="ECO:0000259" key="14">
    <source>
        <dbReference type="PROSITE" id="PS51329"/>
    </source>
</evidence>
<dbReference type="InterPro" id="IPR017901">
    <property type="entry name" value="C-CAP_CF_C-like"/>
</dbReference>
<evidence type="ECO:0000256" key="9">
    <source>
        <dbReference type="ARBA" id="ARBA00023136"/>
    </source>
</evidence>
<reference evidence="15 16" key="1">
    <citation type="submission" date="2022-05" db="EMBL/GenBank/DDBJ databases">
        <authorList>
            <consortium name="Genoscope - CEA"/>
            <person name="William W."/>
        </authorList>
    </citation>
    <scope>NUCLEOTIDE SEQUENCE [LARGE SCALE GENOMIC DNA]</scope>
</reference>
<dbReference type="Gene3D" id="3.30.70.141">
    <property type="entry name" value="Nucleoside diphosphate kinase-like domain"/>
    <property type="match status" value="1"/>
</dbReference>
<dbReference type="SMART" id="SM00673">
    <property type="entry name" value="CARP"/>
    <property type="match status" value="2"/>
</dbReference>
<evidence type="ECO:0000256" key="10">
    <source>
        <dbReference type="ARBA" id="ARBA00023139"/>
    </source>
</evidence>
<dbReference type="PANTHER" id="PTHR15440">
    <property type="entry name" value="XRP2 PROTEIN"/>
    <property type="match status" value="1"/>
</dbReference>
<keyword evidence="11" id="KW-0449">Lipoprotein</keyword>
<dbReference type="InterPro" id="IPR036223">
    <property type="entry name" value="CAP_C_sf"/>
</dbReference>
<comment type="function">
    <text evidence="12">Acts as a GTPase-activating protein (GAP) for tubulin in concert with tubulin-specific chaperone C, but does not enhance tubulin heterodimerization.</text>
</comment>
<dbReference type="InterPro" id="IPR036850">
    <property type="entry name" value="NDK-like_dom_sf"/>
</dbReference>
<evidence type="ECO:0000256" key="4">
    <source>
        <dbReference type="ARBA" id="ARBA00022468"/>
    </source>
</evidence>
<feature type="domain" description="C-CAP/cofactor C-like" evidence="14">
    <location>
        <begin position="21"/>
        <end position="175"/>
    </location>
</feature>
<dbReference type="Proteomes" id="UP001159427">
    <property type="component" value="Unassembled WGS sequence"/>
</dbReference>
<comment type="subcellular location">
    <subcellularLocation>
        <location evidence="1">Cell membrane</location>
        <topology evidence="1">Lipid-anchor</topology>
        <orientation evidence="1">Cytoplasmic side</orientation>
    </subcellularLocation>
</comment>
<dbReference type="PROSITE" id="PS51329">
    <property type="entry name" value="C_CAP_COFACTOR_C"/>
    <property type="match status" value="1"/>
</dbReference>
<name>A0ABN8PPM8_9CNID</name>
<keyword evidence="6" id="KW-0519">Myristate</keyword>
<keyword evidence="10" id="KW-0564">Palmitate</keyword>
<evidence type="ECO:0000313" key="15">
    <source>
        <dbReference type="EMBL" id="CAH3146905.1"/>
    </source>
</evidence>
<dbReference type="Gene3D" id="2.160.20.70">
    <property type="match status" value="1"/>
</dbReference>
<protein>
    <recommendedName>
        <fullName evidence="3 12">Protein XRP2</fullName>
    </recommendedName>
</protein>
<dbReference type="Pfam" id="PF07986">
    <property type="entry name" value="TBCC"/>
    <property type="match status" value="1"/>
</dbReference>
<accession>A0ABN8PPM8</accession>
<keyword evidence="7 12" id="KW-0547">Nucleotide-binding</keyword>
<evidence type="ECO:0000256" key="13">
    <source>
        <dbReference type="SAM" id="MobiDB-lite"/>
    </source>
</evidence>
<gene>
    <name evidence="15" type="ORF">PEVE_00044125</name>
</gene>
<comment type="caution">
    <text evidence="15">The sequence shown here is derived from an EMBL/GenBank/DDBJ whole genome shotgun (WGS) entry which is preliminary data.</text>
</comment>
<evidence type="ECO:0000256" key="8">
    <source>
        <dbReference type="ARBA" id="ARBA00023134"/>
    </source>
</evidence>
<evidence type="ECO:0000256" key="2">
    <source>
        <dbReference type="ARBA" id="ARBA00008848"/>
    </source>
</evidence>
<evidence type="ECO:0000256" key="3">
    <source>
        <dbReference type="ARBA" id="ARBA00015771"/>
    </source>
</evidence>
<dbReference type="InterPro" id="IPR012945">
    <property type="entry name" value="Tubulin-bd_cofactor_C_dom"/>
</dbReference>
<keyword evidence="5" id="KW-1003">Cell membrane</keyword>
<evidence type="ECO:0000256" key="7">
    <source>
        <dbReference type="ARBA" id="ARBA00022741"/>
    </source>
</evidence>
<dbReference type="PANTHER" id="PTHR15440:SF0">
    <property type="entry name" value="PROTEIN XRP2"/>
    <property type="match status" value="1"/>
</dbReference>
<evidence type="ECO:0000313" key="16">
    <source>
        <dbReference type="Proteomes" id="UP001159427"/>
    </source>
</evidence>
<evidence type="ECO:0000256" key="5">
    <source>
        <dbReference type="ARBA" id="ARBA00022475"/>
    </source>
</evidence>
<keyword evidence="4 12" id="KW-0343">GTPase activation</keyword>
<keyword evidence="9" id="KW-0472">Membrane</keyword>
<dbReference type="SUPFAM" id="SSF69340">
    <property type="entry name" value="C-terminal domain of adenylylcyclase associated protein"/>
    <property type="match status" value="1"/>
</dbReference>
<dbReference type="InterPro" id="IPR006599">
    <property type="entry name" value="CARP_motif"/>
</dbReference>
<evidence type="ECO:0000256" key="11">
    <source>
        <dbReference type="ARBA" id="ARBA00023288"/>
    </source>
</evidence>
<evidence type="ECO:0000256" key="1">
    <source>
        <dbReference type="ARBA" id="ARBA00004342"/>
    </source>
</evidence>
<feature type="region of interest" description="Disordered" evidence="13">
    <location>
        <begin position="1"/>
        <end position="26"/>
    </location>
</feature>
<sequence length="347" mass="39138">MGCLGSKEDKDSNGEKTEEKPTYSWDKRAKLDPKDYSISNVTGETVGKLPGEINGQQFIIQNCQGCNIFILDHTDSVTIDDCINCRIVLGPCGGSVFFRDCKDCKVVVACQQFRTRDCKKMDFFLCCATQPIIESSSGMKFACYQYFYPELEGQFDAARLSIFNNNWSKLYDFTPAAGETTWSLLPEDTSARVEDHIPLPDTEKFSNVQIKSDEHFSVIPKTLGTRRKPFDESCLVVFFHKDNVRKIIKQLLHEQTRRSCVLVQTKEITMKPEDVSRIFQSEDYSAAAQQGPAIGLEFNSSDCVRITTEAVRSLCGDSLSTIYISPNPMKASQDIDAFYNFVDMSMT</sequence>
<dbReference type="EMBL" id="CALNXI010000920">
    <property type="protein sequence ID" value="CAH3146905.1"/>
    <property type="molecule type" value="Genomic_DNA"/>
</dbReference>
<evidence type="ECO:0000256" key="6">
    <source>
        <dbReference type="ARBA" id="ARBA00022707"/>
    </source>
</evidence>
<keyword evidence="16" id="KW-1185">Reference proteome</keyword>
<evidence type="ECO:0000256" key="12">
    <source>
        <dbReference type="PIRNR" id="PIRNR037947"/>
    </source>
</evidence>
<dbReference type="InterPro" id="IPR039093">
    <property type="entry name" value="XRP2"/>
</dbReference>
<comment type="similarity">
    <text evidence="2 12">Belongs to the TBCC family.</text>
</comment>
<keyword evidence="8 12" id="KW-0342">GTP-binding</keyword>